<protein>
    <submittedName>
        <fullName evidence="1">Uncharacterized protein</fullName>
    </submittedName>
</protein>
<name>A0A3M7QYX6_BRAPC</name>
<keyword evidence="2" id="KW-1185">Reference proteome</keyword>
<evidence type="ECO:0000313" key="2">
    <source>
        <dbReference type="Proteomes" id="UP000276133"/>
    </source>
</evidence>
<gene>
    <name evidence="1" type="ORF">BpHYR1_023408</name>
</gene>
<dbReference type="AlphaFoldDB" id="A0A3M7QYX6"/>
<sequence length="82" mass="9751">MSSTRNFSKGLDQFKKFSSENKSLKYKEYILNEPITMSELICPHKQIKKKKKRKENKKNKCLIEKIISEYYLLLSFSLAQTI</sequence>
<comment type="caution">
    <text evidence="1">The sequence shown here is derived from an EMBL/GenBank/DDBJ whole genome shotgun (WGS) entry which is preliminary data.</text>
</comment>
<proteinExistence type="predicted"/>
<dbReference type="EMBL" id="REGN01004681">
    <property type="protein sequence ID" value="RNA16557.1"/>
    <property type="molecule type" value="Genomic_DNA"/>
</dbReference>
<reference evidence="1 2" key="1">
    <citation type="journal article" date="2018" name="Sci. Rep.">
        <title>Genomic signatures of local adaptation to the degree of environmental predictability in rotifers.</title>
        <authorList>
            <person name="Franch-Gras L."/>
            <person name="Hahn C."/>
            <person name="Garcia-Roger E.M."/>
            <person name="Carmona M.J."/>
            <person name="Serra M."/>
            <person name="Gomez A."/>
        </authorList>
    </citation>
    <scope>NUCLEOTIDE SEQUENCE [LARGE SCALE GENOMIC DNA]</scope>
    <source>
        <strain evidence="1">HYR1</strain>
    </source>
</reference>
<evidence type="ECO:0000313" key="1">
    <source>
        <dbReference type="EMBL" id="RNA16557.1"/>
    </source>
</evidence>
<organism evidence="1 2">
    <name type="scientific">Brachionus plicatilis</name>
    <name type="common">Marine rotifer</name>
    <name type="synonym">Brachionus muelleri</name>
    <dbReference type="NCBI Taxonomy" id="10195"/>
    <lineage>
        <taxon>Eukaryota</taxon>
        <taxon>Metazoa</taxon>
        <taxon>Spiralia</taxon>
        <taxon>Gnathifera</taxon>
        <taxon>Rotifera</taxon>
        <taxon>Eurotatoria</taxon>
        <taxon>Monogononta</taxon>
        <taxon>Pseudotrocha</taxon>
        <taxon>Ploima</taxon>
        <taxon>Brachionidae</taxon>
        <taxon>Brachionus</taxon>
    </lineage>
</organism>
<accession>A0A3M7QYX6</accession>
<dbReference type="Proteomes" id="UP000276133">
    <property type="component" value="Unassembled WGS sequence"/>
</dbReference>